<dbReference type="InterPro" id="IPR008144">
    <property type="entry name" value="Guanylate_kin-like_dom"/>
</dbReference>
<dbReference type="SMART" id="SM00072">
    <property type="entry name" value="GuKc"/>
    <property type="match status" value="1"/>
</dbReference>
<dbReference type="PROSITE" id="PS50052">
    <property type="entry name" value="GUANYLATE_KINASE_2"/>
    <property type="match status" value="1"/>
</dbReference>
<comment type="pathway">
    <text evidence="2 6">Metabolic intermediate biosynthesis; 5-phospho-alpha-D-ribose 1-diphosphate biosynthesis; 5-phospho-alpha-D-ribose 1-diphosphate from D-ribose 5-phosphate (route II): step 3/3.</text>
</comment>
<comment type="function">
    <text evidence="6">Catalyzes the phosphorylation of ribose 1,5-bisphosphate to 5-phospho-D-ribosyl alpha-1-diphosphate (PRPP).</text>
</comment>
<proteinExistence type="inferred from homology"/>
<evidence type="ECO:0000256" key="3">
    <source>
        <dbReference type="ARBA" id="ARBA00022679"/>
    </source>
</evidence>
<feature type="binding site" evidence="6">
    <location>
        <begin position="25"/>
        <end position="32"/>
    </location>
    <ligand>
        <name>ATP</name>
        <dbReference type="ChEBI" id="CHEBI:30616"/>
    </ligand>
</feature>
<dbReference type="InterPro" id="IPR008145">
    <property type="entry name" value="GK/Ca_channel_bsu"/>
</dbReference>
<dbReference type="Pfam" id="PF13238">
    <property type="entry name" value="AAA_18"/>
    <property type="match status" value="1"/>
</dbReference>
<keyword evidence="3 6" id="KW-0808">Transferase</keyword>
<dbReference type="PANTHER" id="PTHR23117:SF8">
    <property type="entry name" value="RIBOSE 1,5-BISPHOSPHATE PHOSPHOKINASE PHNN"/>
    <property type="match status" value="1"/>
</dbReference>
<evidence type="ECO:0000256" key="5">
    <source>
        <dbReference type="ARBA" id="ARBA00022840"/>
    </source>
</evidence>
<dbReference type="RefSeq" id="WP_331930975.1">
    <property type="nucleotide sequence ID" value="NZ_JBEPLU010000001.1"/>
</dbReference>
<name>A0ABV2EG14_9CAUL</name>
<dbReference type="Proteomes" id="UP001549110">
    <property type="component" value="Unassembled WGS sequence"/>
</dbReference>
<feature type="domain" description="Guanylate kinase-like" evidence="7">
    <location>
        <begin position="18"/>
        <end position="195"/>
    </location>
</feature>
<comment type="similarity">
    <text evidence="6">Belongs to the ribose 1,5-bisphosphokinase family.</text>
</comment>
<comment type="caution">
    <text evidence="8">The sequence shown here is derived from an EMBL/GenBank/DDBJ whole genome shotgun (WGS) entry which is preliminary data.</text>
</comment>
<evidence type="ECO:0000256" key="2">
    <source>
        <dbReference type="ARBA" id="ARBA00005069"/>
    </source>
</evidence>
<evidence type="ECO:0000313" key="8">
    <source>
        <dbReference type="EMBL" id="MET3525882.1"/>
    </source>
</evidence>
<dbReference type="InterPro" id="IPR012699">
    <property type="entry name" value="PhnN"/>
</dbReference>
<evidence type="ECO:0000256" key="4">
    <source>
        <dbReference type="ARBA" id="ARBA00022741"/>
    </source>
</evidence>
<evidence type="ECO:0000256" key="6">
    <source>
        <dbReference type="HAMAP-Rule" id="MF_00836"/>
    </source>
</evidence>
<keyword evidence="9" id="KW-1185">Reference proteome</keyword>
<keyword evidence="4 6" id="KW-0547">Nucleotide-binding</keyword>
<dbReference type="PANTHER" id="PTHR23117">
    <property type="entry name" value="GUANYLATE KINASE-RELATED"/>
    <property type="match status" value="1"/>
</dbReference>
<dbReference type="InterPro" id="IPR027417">
    <property type="entry name" value="P-loop_NTPase"/>
</dbReference>
<dbReference type="Gene3D" id="3.40.50.300">
    <property type="entry name" value="P-loop containing nucleotide triphosphate hydrolases"/>
    <property type="match status" value="1"/>
</dbReference>
<protein>
    <recommendedName>
        <fullName evidence="6">Ribose 1,5-bisphosphate phosphokinase PhnN</fullName>
        <ecNumber evidence="6">2.7.4.23</ecNumber>
    </recommendedName>
    <alternativeName>
        <fullName evidence="6">Ribose 1,5-bisphosphokinase</fullName>
    </alternativeName>
</protein>
<reference evidence="8 9" key="1">
    <citation type="submission" date="2024-06" db="EMBL/GenBank/DDBJ databases">
        <title>Genomic Encyclopedia of Type Strains, Phase IV (KMG-IV): sequencing the most valuable type-strain genomes for metagenomic binning, comparative biology and taxonomic classification.</title>
        <authorList>
            <person name="Goeker M."/>
        </authorList>
    </citation>
    <scope>NUCLEOTIDE SEQUENCE [LARGE SCALE GENOMIC DNA]</scope>
    <source>
        <strain evidence="8 9">DSM 17809</strain>
    </source>
</reference>
<accession>A0ABV2EG14</accession>
<dbReference type="HAMAP" id="MF_00836">
    <property type="entry name" value="PhnN"/>
    <property type="match status" value="1"/>
</dbReference>
<evidence type="ECO:0000259" key="7">
    <source>
        <dbReference type="PROSITE" id="PS50052"/>
    </source>
</evidence>
<organism evidence="8 9">
    <name type="scientific">Phenylobacterium koreense</name>
    <dbReference type="NCBI Taxonomy" id="266125"/>
    <lineage>
        <taxon>Bacteria</taxon>
        <taxon>Pseudomonadati</taxon>
        <taxon>Pseudomonadota</taxon>
        <taxon>Alphaproteobacteria</taxon>
        <taxon>Caulobacterales</taxon>
        <taxon>Caulobacteraceae</taxon>
        <taxon>Phenylobacterium</taxon>
    </lineage>
</organism>
<keyword evidence="5 6" id="KW-0067">ATP-binding</keyword>
<comment type="catalytic activity">
    <reaction evidence="1 6">
        <text>alpha-D-ribose 1,5-bisphosphate + ATP = 5-phospho-alpha-D-ribose 1-diphosphate + ADP</text>
        <dbReference type="Rhea" id="RHEA:20109"/>
        <dbReference type="ChEBI" id="CHEBI:30616"/>
        <dbReference type="ChEBI" id="CHEBI:58017"/>
        <dbReference type="ChEBI" id="CHEBI:68688"/>
        <dbReference type="ChEBI" id="CHEBI:456216"/>
        <dbReference type="EC" id="2.7.4.23"/>
    </reaction>
</comment>
<dbReference type="EMBL" id="JBEPLU010000001">
    <property type="protein sequence ID" value="MET3525882.1"/>
    <property type="molecule type" value="Genomic_DNA"/>
</dbReference>
<sequence>MSSLATFRQAAGKQPRGGRLVLVVGPSGVGKDTLLHGARSALREDPSVVFVRREITRPREAGGEDHAPLRLEAFEEREAAGAYLLSWRAHGLAYGIPRASAASLASGGTVVVNVSRAVLDEARRLGVDELRIVSVTADPRLLAERLAARGRETAAEIEQRLARAQAVAVEGEDVIVIANDGPPEAGVARLVQAIRG</sequence>
<gene>
    <name evidence="6" type="primary">phnN</name>
    <name evidence="8" type="ORF">ABID41_000977</name>
</gene>
<dbReference type="EC" id="2.7.4.23" evidence="6"/>
<dbReference type="SUPFAM" id="SSF52540">
    <property type="entry name" value="P-loop containing nucleoside triphosphate hydrolases"/>
    <property type="match status" value="1"/>
</dbReference>
<evidence type="ECO:0000313" key="9">
    <source>
        <dbReference type="Proteomes" id="UP001549110"/>
    </source>
</evidence>
<dbReference type="NCBIfam" id="TIGR02322">
    <property type="entry name" value="phosphon_PhnN"/>
    <property type="match status" value="1"/>
</dbReference>
<evidence type="ECO:0000256" key="1">
    <source>
        <dbReference type="ARBA" id="ARBA00000373"/>
    </source>
</evidence>